<keyword evidence="7 12" id="KW-0249">Electron transport</keyword>
<dbReference type="GeneID" id="63821442"/>
<dbReference type="RefSeq" id="XP_040764318.1">
    <property type="nucleotide sequence ID" value="XM_040904412.1"/>
</dbReference>
<keyword evidence="14" id="KW-1185">Reference proteome</keyword>
<evidence type="ECO:0000256" key="8">
    <source>
        <dbReference type="ARBA" id="ARBA00022989"/>
    </source>
</evidence>
<gene>
    <name evidence="13" type="ORF">LAESUDRAFT_653350</name>
</gene>
<sequence>VQLANTSYNTVVKRNSEYTCPPWFIFTSAYMFDVVFDIGITAFWDHWKIPQKQWKNICDKYVQ</sequence>
<evidence type="ECO:0000256" key="5">
    <source>
        <dbReference type="ARBA" id="ARBA00022692"/>
    </source>
</evidence>
<evidence type="ECO:0000256" key="1">
    <source>
        <dbReference type="ARBA" id="ARBA00004434"/>
    </source>
</evidence>
<keyword evidence="9 12" id="KW-0496">Mitochondrion</keyword>
<evidence type="ECO:0000256" key="11">
    <source>
        <dbReference type="ARBA" id="ARBA00044247"/>
    </source>
</evidence>
<accession>A0A165EA87</accession>
<proteinExistence type="inferred from homology"/>
<protein>
    <recommendedName>
        <fullName evidence="11 12">Complex III subunit 9</fullName>
    </recommendedName>
</protein>
<dbReference type="FunCoup" id="A0A165EA87">
    <property type="interactions" value="96"/>
</dbReference>
<keyword evidence="6 12" id="KW-0999">Mitochondrion inner membrane</keyword>
<evidence type="ECO:0000256" key="9">
    <source>
        <dbReference type="ARBA" id="ARBA00023128"/>
    </source>
</evidence>
<organism evidence="13 14">
    <name type="scientific">Laetiporus sulphureus 93-53</name>
    <dbReference type="NCBI Taxonomy" id="1314785"/>
    <lineage>
        <taxon>Eukaryota</taxon>
        <taxon>Fungi</taxon>
        <taxon>Dikarya</taxon>
        <taxon>Basidiomycota</taxon>
        <taxon>Agaricomycotina</taxon>
        <taxon>Agaricomycetes</taxon>
        <taxon>Polyporales</taxon>
        <taxon>Laetiporus</taxon>
    </lineage>
</organism>
<reference evidence="13 14" key="1">
    <citation type="journal article" date="2016" name="Mol. Biol. Evol.">
        <title>Comparative Genomics of Early-Diverging Mushroom-Forming Fungi Provides Insights into the Origins of Lignocellulose Decay Capabilities.</title>
        <authorList>
            <person name="Nagy L.G."/>
            <person name="Riley R."/>
            <person name="Tritt A."/>
            <person name="Adam C."/>
            <person name="Daum C."/>
            <person name="Floudas D."/>
            <person name="Sun H."/>
            <person name="Yadav J.S."/>
            <person name="Pangilinan J."/>
            <person name="Larsson K.H."/>
            <person name="Matsuura K."/>
            <person name="Barry K."/>
            <person name="Labutti K."/>
            <person name="Kuo R."/>
            <person name="Ohm R.A."/>
            <person name="Bhattacharya S.S."/>
            <person name="Shirouzu T."/>
            <person name="Yoshinaga Y."/>
            <person name="Martin F.M."/>
            <person name="Grigoriev I.V."/>
            <person name="Hibbett D.S."/>
        </authorList>
    </citation>
    <scope>NUCLEOTIDE SEQUENCE [LARGE SCALE GENOMIC DNA]</scope>
    <source>
        <strain evidence="13 14">93-53</strain>
    </source>
</reference>
<keyword evidence="3 12" id="KW-0813">Transport</keyword>
<dbReference type="AlphaFoldDB" id="A0A165EA87"/>
<evidence type="ECO:0000313" key="13">
    <source>
        <dbReference type="EMBL" id="KZT06578.1"/>
    </source>
</evidence>
<comment type="similarity">
    <text evidence="2 12">Belongs to the UQCR10/QCR9 family.</text>
</comment>
<comment type="subcellular location">
    <subcellularLocation>
        <location evidence="1 12">Mitochondrion inner membrane</location>
        <topology evidence="1 12">Single-pass membrane protein</topology>
    </subcellularLocation>
</comment>
<evidence type="ECO:0000256" key="10">
    <source>
        <dbReference type="ARBA" id="ARBA00023136"/>
    </source>
</evidence>
<dbReference type="GO" id="GO:0006122">
    <property type="term" value="P:mitochondrial electron transport, ubiquinol to cytochrome c"/>
    <property type="evidence" value="ECO:0007669"/>
    <property type="project" value="UniProtKB-UniRule"/>
</dbReference>
<evidence type="ECO:0000256" key="7">
    <source>
        <dbReference type="ARBA" id="ARBA00022982"/>
    </source>
</evidence>
<keyword evidence="10 12" id="KW-0472">Membrane</keyword>
<keyword evidence="5 12" id="KW-0812">Transmembrane</keyword>
<dbReference type="Pfam" id="PF05365">
    <property type="entry name" value="UCR_UQCRX_QCR9"/>
    <property type="match status" value="1"/>
</dbReference>
<dbReference type="SUPFAM" id="SSF81514">
    <property type="entry name" value="Subunit X (non-heme 7 kDa protein) of cytochrome bc1 complex (Ubiquinol-cytochrome c reductase)"/>
    <property type="match status" value="1"/>
</dbReference>
<dbReference type="InterPro" id="IPR008027">
    <property type="entry name" value="QCR9"/>
</dbReference>
<evidence type="ECO:0000313" key="14">
    <source>
        <dbReference type="Proteomes" id="UP000076871"/>
    </source>
</evidence>
<keyword evidence="4 12" id="KW-0679">Respiratory chain</keyword>
<evidence type="ECO:0000256" key="4">
    <source>
        <dbReference type="ARBA" id="ARBA00022660"/>
    </source>
</evidence>
<comment type="function">
    <text evidence="12">Component of the ubiquinol-cytochrome c oxidoreductase, a multisubunit transmembrane complex that is part of the mitochondrial electron transport chain which drives oxidative phosphorylation. The complex plays an important role in the uptake of multiple carbon sources present in different host niches.</text>
</comment>
<dbReference type="EMBL" id="KV427624">
    <property type="protein sequence ID" value="KZT06578.1"/>
    <property type="molecule type" value="Genomic_DNA"/>
</dbReference>
<evidence type="ECO:0000256" key="6">
    <source>
        <dbReference type="ARBA" id="ARBA00022792"/>
    </source>
</evidence>
<evidence type="ECO:0000256" key="3">
    <source>
        <dbReference type="ARBA" id="ARBA00022448"/>
    </source>
</evidence>
<dbReference type="InParanoid" id="A0A165EA87"/>
<evidence type="ECO:0000256" key="12">
    <source>
        <dbReference type="RuleBase" id="RU368056"/>
    </source>
</evidence>
<feature type="non-terminal residue" evidence="13">
    <location>
        <position position="1"/>
    </location>
</feature>
<dbReference type="Gene3D" id="1.20.5.260">
    <property type="entry name" value="Cytochrome b-c1 complex subunit 9"/>
    <property type="match status" value="1"/>
</dbReference>
<name>A0A165EA87_9APHY</name>
<comment type="subunit">
    <text evidence="12">Component of the ubiquinol-cytochrome c oxidoreductase (cytochrome b-c1 complex, complex III, CIII), a multisubunit enzyme composed of 3 respiratory subunits cytochrome b, cytochrome c1 and Rieske protein, 2 core protein subunits, and additional low-molecular weight protein subunits.</text>
</comment>
<dbReference type="GO" id="GO:0005743">
    <property type="term" value="C:mitochondrial inner membrane"/>
    <property type="evidence" value="ECO:0007669"/>
    <property type="project" value="UniProtKB-SubCell"/>
</dbReference>
<keyword evidence="8 12" id="KW-1133">Transmembrane helix</keyword>
<dbReference type="InterPro" id="IPR036656">
    <property type="entry name" value="QCR9_sf"/>
</dbReference>
<feature type="transmembrane region" description="Helical" evidence="12">
    <location>
        <begin position="23"/>
        <end position="44"/>
    </location>
</feature>
<dbReference type="Proteomes" id="UP000076871">
    <property type="component" value="Unassembled WGS sequence"/>
</dbReference>
<evidence type="ECO:0000256" key="2">
    <source>
        <dbReference type="ARBA" id="ARBA00007856"/>
    </source>
</evidence>
<dbReference type="GO" id="GO:0045275">
    <property type="term" value="C:respiratory chain complex III"/>
    <property type="evidence" value="ECO:0007669"/>
    <property type="project" value="UniProtKB-UniRule"/>
</dbReference>